<dbReference type="SUPFAM" id="SSF50729">
    <property type="entry name" value="PH domain-like"/>
    <property type="match status" value="1"/>
</dbReference>
<dbReference type="Proteomes" id="UP000740926">
    <property type="component" value="Unassembled WGS sequence"/>
</dbReference>
<keyword evidence="3" id="KW-1185">Reference proteome</keyword>
<accession>A0A9P6YZ46</accession>
<organism evidence="2 3">
    <name type="scientific">Rhizopus delemar</name>
    <dbReference type="NCBI Taxonomy" id="936053"/>
    <lineage>
        <taxon>Eukaryota</taxon>
        <taxon>Fungi</taxon>
        <taxon>Fungi incertae sedis</taxon>
        <taxon>Mucoromycota</taxon>
        <taxon>Mucoromycotina</taxon>
        <taxon>Mucoromycetes</taxon>
        <taxon>Mucorales</taxon>
        <taxon>Mucorineae</taxon>
        <taxon>Rhizopodaceae</taxon>
        <taxon>Rhizopus</taxon>
    </lineage>
</organism>
<dbReference type="InterPro" id="IPR001849">
    <property type="entry name" value="PH_domain"/>
</dbReference>
<evidence type="ECO:0000259" key="1">
    <source>
        <dbReference type="PROSITE" id="PS50003"/>
    </source>
</evidence>
<dbReference type="SMART" id="SM00233">
    <property type="entry name" value="PH"/>
    <property type="match status" value="1"/>
</dbReference>
<gene>
    <name evidence="2" type="ORF">G6F50_008175</name>
</gene>
<dbReference type="PROSITE" id="PS50003">
    <property type="entry name" value="PH_DOMAIN"/>
    <property type="match status" value="1"/>
</dbReference>
<reference evidence="2 3" key="1">
    <citation type="journal article" date="2020" name="Microb. Genom.">
        <title>Genetic diversity of clinical and environmental Mucorales isolates obtained from an investigation of mucormycosis cases among solid organ transplant recipients.</title>
        <authorList>
            <person name="Nguyen M.H."/>
            <person name="Kaul D."/>
            <person name="Muto C."/>
            <person name="Cheng S.J."/>
            <person name="Richter R.A."/>
            <person name="Bruno V.M."/>
            <person name="Liu G."/>
            <person name="Beyhan S."/>
            <person name="Sundermann A.J."/>
            <person name="Mounaud S."/>
            <person name="Pasculle A.W."/>
            <person name="Nierman W.C."/>
            <person name="Driscoll E."/>
            <person name="Cumbie R."/>
            <person name="Clancy C.J."/>
            <person name="Dupont C.L."/>
        </authorList>
    </citation>
    <scope>NUCLEOTIDE SEQUENCE [LARGE SCALE GENOMIC DNA]</scope>
    <source>
        <strain evidence="2 3">GL24</strain>
    </source>
</reference>
<proteinExistence type="predicted"/>
<feature type="domain" description="PH" evidence="1">
    <location>
        <begin position="2"/>
        <end position="111"/>
    </location>
</feature>
<protein>
    <recommendedName>
        <fullName evidence="1">PH domain-containing protein</fullName>
    </recommendedName>
</protein>
<name>A0A9P6YZ46_9FUNG</name>
<sequence length="201" mass="23241">MDYTTSGWLYKLSSANKFRSSKWQLRYFVLLDTELRYYKNEYSIDASNTINLRNVSSVEKTSHPKHNYCFNLKMTENYKEKNSKCQKTWTMECNSEHELDIWLAAINLRLSNFNDLLKQSFNSILQSPKSTKNLISRRRGIVLASLETESLPVLDDDIHSCSSKESILSSLLEEQKTVPSKISSQGFCIFSINKYSSDSLS</sequence>
<dbReference type="Gene3D" id="2.30.29.30">
    <property type="entry name" value="Pleckstrin-homology domain (PH domain)/Phosphotyrosine-binding domain (PTB)"/>
    <property type="match status" value="1"/>
</dbReference>
<dbReference type="AlphaFoldDB" id="A0A9P6YZ46"/>
<dbReference type="Pfam" id="PF00169">
    <property type="entry name" value="PH"/>
    <property type="match status" value="1"/>
</dbReference>
<evidence type="ECO:0000313" key="3">
    <source>
        <dbReference type="Proteomes" id="UP000740926"/>
    </source>
</evidence>
<comment type="caution">
    <text evidence="2">The sequence shown here is derived from an EMBL/GenBank/DDBJ whole genome shotgun (WGS) entry which is preliminary data.</text>
</comment>
<evidence type="ECO:0000313" key="2">
    <source>
        <dbReference type="EMBL" id="KAG1567478.1"/>
    </source>
</evidence>
<dbReference type="EMBL" id="JAANIU010001409">
    <property type="protein sequence ID" value="KAG1567478.1"/>
    <property type="molecule type" value="Genomic_DNA"/>
</dbReference>
<dbReference type="InterPro" id="IPR011993">
    <property type="entry name" value="PH-like_dom_sf"/>
</dbReference>